<accession>A0A915EWL5</accession>
<dbReference type="AlphaFoldDB" id="A0A915EWL5"/>
<sequence>MLTPLELQIFMYNKEKKNEQNSIFNAKPFHLSKFVPTLRLNIEMRKIVGFIFVENQKITLTALSLQISAT</sequence>
<evidence type="ECO:0000313" key="2">
    <source>
        <dbReference type="WBParaSite" id="maker-E.canG7_contigs_0043-snap-gene-0.9-mRNA-1"/>
    </source>
</evidence>
<evidence type="ECO:0000313" key="1">
    <source>
        <dbReference type="Proteomes" id="UP000887562"/>
    </source>
</evidence>
<name>A0A915EWL5_9CEST</name>
<dbReference type="Proteomes" id="UP000887562">
    <property type="component" value="Unplaced"/>
</dbReference>
<keyword evidence="1" id="KW-1185">Reference proteome</keyword>
<dbReference type="WBParaSite" id="maker-E.canG7_contigs_0043-snap-gene-0.9-mRNA-1">
    <property type="protein sequence ID" value="maker-E.canG7_contigs_0043-snap-gene-0.9-mRNA-1"/>
    <property type="gene ID" value="EcG7_07511"/>
</dbReference>
<proteinExistence type="predicted"/>
<protein>
    <submittedName>
        <fullName evidence="2">Uncharacterized protein</fullName>
    </submittedName>
</protein>
<reference evidence="2" key="1">
    <citation type="submission" date="2022-11" db="UniProtKB">
        <authorList>
            <consortium name="WormBaseParasite"/>
        </authorList>
    </citation>
    <scope>IDENTIFICATION</scope>
</reference>
<organism evidence="1 2">
    <name type="scientific">Echinococcus canadensis</name>
    <dbReference type="NCBI Taxonomy" id="519352"/>
    <lineage>
        <taxon>Eukaryota</taxon>
        <taxon>Metazoa</taxon>
        <taxon>Spiralia</taxon>
        <taxon>Lophotrochozoa</taxon>
        <taxon>Platyhelminthes</taxon>
        <taxon>Cestoda</taxon>
        <taxon>Eucestoda</taxon>
        <taxon>Cyclophyllidea</taxon>
        <taxon>Taeniidae</taxon>
        <taxon>Echinococcus</taxon>
        <taxon>Echinococcus canadensis group</taxon>
    </lineage>
</organism>